<dbReference type="GO" id="GO:0036376">
    <property type="term" value="P:sodium ion export across plasma membrane"/>
    <property type="evidence" value="ECO:0007669"/>
    <property type="project" value="TreeGrafter"/>
</dbReference>
<dbReference type="GO" id="GO:0030007">
    <property type="term" value="P:intracellular potassium ion homeostasis"/>
    <property type="evidence" value="ECO:0007669"/>
    <property type="project" value="TreeGrafter"/>
</dbReference>
<dbReference type="EMBL" id="KK122280">
    <property type="protein sequence ID" value="KFM82396.1"/>
    <property type="molecule type" value="Genomic_DNA"/>
</dbReference>
<evidence type="ECO:0000256" key="1">
    <source>
        <dbReference type="ARBA" id="ARBA00004606"/>
    </source>
</evidence>
<keyword evidence="9" id="KW-1185">Reference proteome</keyword>
<keyword evidence="5 7" id="KW-1133">Transmembrane helix</keyword>
<dbReference type="Pfam" id="PF00287">
    <property type="entry name" value="Na_K-ATPase"/>
    <property type="match status" value="1"/>
</dbReference>
<comment type="subcellular location">
    <subcellularLocation>
        <location evidence="1">Membrane</location>
        <topology evidence="1">Single-pass type II membrane protein</topology>
    </subcellularLocation>
</comment>
<evidence type="ECO:0000256" key="4">
    <source>
        <dbReference type="ARBA" id="ARBA00022968"/>
    </source>
</evidence>
<keyword evidence="6 7" id="KW-0472">Membrane</keyword>
<keyword evidence="3 7" id="KW-0812">Transmembrane</keyword>
<accession>A0A087UYF7</accession>
<dbReference type="GO" id="GO:1990573">
    <property type="term" value="P:potassium ion import across plasma membrane"/>
    <property type="evidence" value="ECO:0007669"/>
    <property type="project" value="TreeGrafter"/>
</dbReference>
<dbReference type="GO" id="GO:0005890">
    <property type="term" value="C:sodium:potassium-exchanging ATPase complex"/>
    <property type="evidence" value="ECO:0007669"/>
    <property type="project" value="InterPro"/>
</dbReference>
<dbReference type="Gene3D" id="2.60.40.1660">
    <property type="entry name" value="Na, k-atpase alpha subunit"/>
    <property type="match status" value="1"/>
</dbReference>
<feature type="transmembrane region" description="Helical" evidence="7">
    <location>
        <begin position="47"/>
        <end position="68"/>
    </location>
</feature>
<dbReference type="OrthoDB" id="5912413at2759"/>
<dbReference type="OMA" id="WEGFRVF"/>
<evidence type="ECO:0000256" key="3">
    <source>
        <dbReference type="ARBA" id="ARBA00022692"/>
    </source>
</evidence>
<reference evidence="8 9" key="1">
    <citation type="submission" date="2013-11" db="EMBL/GenBank/DDBJ databases">
        <title>Genome sequencing of Stegodyphus mimosarum.</title>
        <authorList>
            <person name="Bechsgaard J."/>
        </authorList>
    </citation>
    <scope>NUCLEOTIDE SEQUENCE [LARGE SCALE GENOMIC DNA]</scope>
</reference>
<feature type="non-terminal residue" evidence="8">
    <location>
        <position position="238"/>
    </location>
</feature>
<organism evidence="8 9">
    <name type="scientific">Stegodyphus mimosarum</name>
    <name type="common">African social velvet spider</name>
    <dbReference type="NCBI Taxonomy" id="407821"/>
    <lineage>
        <taxon>Eukaryota</taxon>
        <taxon>Metazoa</taxon>
        <taxon>Ecdysozoa</taxon>
        <taxon>Arthropoda</taxon>
        <taxon>Chelicerata</taxon>
        <taxon>Arachnida</taxon>
        <taxon>Araneae</taxon>
        <taxon>Araneomorphae</taxon>
        <taxon>Entelegynae</taxon>
        <taxon>Eresoidea</taxon>
        <taxon>Eresidae</taxon>
        <taxon>Stegodyphus</taxon>
    </lineage>
</organism>
<gene>
    <name evidence="8" type="ORF">X975_25897</name>
</gene>
<evidence type="ECO:0000313" key="9">
    <source>
        <dbReference type="Proteomes" id="UP000054359"/>
    </source>
</evidence>
<name>A0A087UYF7_STEMI</name>
<sequence length="238" mass="27388">MEKMAGVDGDIKFSKEPEDKGLKTFIWNPVTKEFCGRSGSSWLKISVFYVIFYLLLAGFWTVMLLIFYQTLDNYHPKWQLDSSRIGTNPGLGFRPLPHPDNVDSTLIWFTHGGGSTSAGWRYWVESLDKFIRPYQGGQQFGEHVLSCDFETQYDKPHVCKFDIDKLGDFCTYPNHFGYDVGHPCVLLKINRIFNWKPVPYTNDTFPPTMPDYLRAAYNPNYVYISCQGENAADKENIG</sequence>
<dbReference type="InterPro" id="IPR038702">
    <property type="entry name" value="Na/K_ATPase_sub_beta_sf"/>
</dbReference>
<dbReference type="AlphaFoldDB" id="A0A087UYF7"/>
<dbReference type="GO" id="GO:0006883">
    <property type="term" value="P:intracellular sodium ion homeostasis"/>
    <property type="evidence" value="ECO:0007669"/>
    <property type="project" value="TreeGrafter"/>
</dbReference>
<dbReference type="GO" id="GO:0001671">
    <property type="term" value="F:ATPase activator activity"/>
    <property type="evidence" value="ECO:0007669"/>
    <property type="project" value="TreeGrafter"/>
</dbReference>
<dbReference type="STRING" id="407821.A0A087UYF7"/>
<evidence type="ECO:0000256" key="7">
    <source>
        <dbReference type="SAM" id="Phobius"/>
    </source>
</evidence>
<dbReference type="PANTHER" id="PTHR11523">
    <property type="entry name" value="SODIUM/POTASSIUM-DEPENDENT ATPASE BETA SUBUNIT"/>
    <property type="match status" value="1"/>
</dbReference>
<protein>
    <submittedName>
        <fullName evidence="8">Sodium/potassium-transporting ATPase subunit beta</fullName>
    </submittedName>
</protein>
<proteinExistence type="inferred from homology"/>
<comment type="similarity">
    <text evidence="2">Belongs to the X(+)/potassium ATPases subunit beta family.</text>
</comment>
<evidence type="ECO:0000313" key="8">
    <source>
        <dbReference type="EMBL" id="KFM82396.1"/>
    </source>
</evidence>
<dbReference type="Proteomes" id="UP000054359">
    <property type="component" value="Unassembled WGS sequence"/>
</dbReference>
<evidence type="ECO:0000256" key="5">
    <source>
        <dbReference type="ARBA" id="ARBA00022989"/>
    </source>
</evidence>
<evidence type="ECO:0000256" key="2">
    <source>
        <dbReference type="ARBA" id="ARBA00005876"/>
    </source>
</evidence>
<dbReference type="PANTHER" id="PTHR11523:SF28">
    <property type="entry name" value="NA_K-ATPASE BETA SUBUNIT ISOFORM 4-RELATED"/>
    <property type="match status" value="1"/>
</dbReference>
<dbReference type="InterPro" id="IPR000402">
    <property type="entry name" value="Na/K_ATPase_sub_beta"/>
</dbReference>
<evidence type="ECO:0000256" key="6">
    <source>
        <dbReference type="ARBA" id="ARBA00023136"/>
    </source>
</evidence>
<keyword evidence="4" id="KW-0735">Signal-anchor</keyword>